<evidence type="ECO:0000313" key="2">
    <source>
        <dbReference type="EMBL" id="BBX15404.1"/>
    </source>
</evidence>
<keyword evidence="3" id="KW-1185">Reference proteome</keyword>
<proteinExistence type="predicted"/>
<evidence type="ECO:0000313" key="3">
    <source>
        <dbReference type="Proteomes" id="UP000467006"/>
    </source>
</evidence>
<dbReference type="EMBL" id="AP022563">
    <property type="protein sequence ID" value="BBX15404.1"/>
    <property type="molecule type" value="Genomic_DNA"/>
</dbReference>
<reference evidence="2 3" key="1">
    <citation type="journal article" date="2019" name="Emerg. Microbes Infect.">
        <title>Comprehensive subspecies identification of 175 nontuberculous mycobacteria species based on 7547 genomic profiles.</title>
        <authorList>
            <person name="Matsumoto Y."/>
            <person name="Kinjo T."/>
            <person name="Motooka D."/>
            <person name="Nabeya D."/>
            <person name="Jung N."/>
            <person name="Uechi K."/>
            <person name="Horii T."/>
            <person name="Iida T."/>
            <person name="Fujita J."/>
            <person name="Nakamura S."/>
        </authorList>
    </citation>
    <scope>NUCLEOTIDE SEQUENCE [LARGE SCALE GENOMIC DNA]</scope>
    <source>
        <strain evidence="2 3">JCM 6396</strain>
    </source>
</reference>
<accession>A0A7I7JVX2</accession>
<sequence length="53" mass="5379">MSVAARITAFAATLVAVFVIALWMGQAFGPEPTTSGPQPSTGQHTHPSGGQTP</sequence>
<dbReference type="AlphaFoldDB" id="A0A7I7JVX2"/>
<dbReference type="RefSeq" id="WP_165776259.1">
    <property type="nucleotide sequence ID" value="NZ_AP022563.1"/>
</dbReference>
<organism evidence="2 3">
    <name type="scientific">Mycolicibacterium duvalii</name>
    <dbReference type="NCBI Taxonomy" id="39688"/>
    <lineage>
        <taxon>Bacteria</taxon>
        <taxon>Bacillati</taxon>
        <taxon>Actinomycetota</taxon>
        <taxon>Actinomycetes</taxon>
        <taxon>Mycobacteriales</taxon>
        <taxon>Mycobacteriaceae</taxon>
        <taxon>Mycolicibacterium</taxon>
    </lineage>
</organism>
<gene>
    <name evidence="2" type="ORF">MDUV_02640</name>
</gene>
<name>A0A7I7JVX2_9MYCO</name>
<feature type="compositionally biased region" description="Polar residues" evidence="1">
    <location>
        <begin position="32"/>
        <end position="53"/>
    </location>
</feature>
<feature type="region of interest" description="Disordered" evidence="1">
    <location>
        <begin position="29"/>
        <end position="53"/>
    </location>
</feature>
<dbReference type="Proteomes" id="UP000467006">
    <property type="component" value="Chromosome"/>
</dbReference>
<evidence type="ECO:0000256" key="1">
    <source>
        <dbReference type="SAM" id="MobiDB-lite"/>
    </source>
</evidence>
<dbReference type="KEGG" id="mdu:MDUV_02640"/>
<protein>
    <submittedName>
        <fullName evidence="2">Uncharacterized protein</fullName>
    </submittedName>
</protein>